<organism evidence="1 2">
    <name type="scientific">Dinoroseobacter phage vB_DshS-R5C</name>
    <dbReference type="NCBI Taxonomy" id="1965368"/>
    <lineage>
        <taxon>Viruses</taxon>
        <taxon>Duplodnaviria</taxon>
        <taxon>Heunggongvirae</taxon>
        <taxon>Uroviricota</taxon>
        <taxon>Caudoviricetes</taxon>
        <taxon>Nanhaivirus</taxon>
        <taxon>Nanhaivirus D5C</taxon>
    </lineage>
</organism>
<dbReference type="EMBL" id="KY606587">
    <property type="protein sequence ID" value="ARB06171.1"/>
    <property type="molecule type" value="Genomic_DNA"/>
</dbReference>
<evidence type="ECO:0000313" key="1">
    <source>
        <dbReference type="EMBL" id="ARB06171.1"/>
    </source>
</evidence>
<keyword evidence="2" id="KW-1185">Reference proteome</keyword>
<dbReference type="Proteomes" id="UP000224401">
    <property type="component" value="Segment"/>
</dbReference>
<accession>A0A1V0DYD8</accession>
<protein>
    <submittedName>
        <fullName evidence="1">Uncharacterized protein</fullName>
    </submittedName>
</protein>
<evidence type="ECO:0000313" key="2">
    <source>
        <dbReference type="Proteomes" id="UP000224401"/>
    </source>
</evidence>
<proteinExistence type="predicted"/>
<reference evidence="1 2" key="1">
    <citation type="submission" date="2017-02" db="EMBL/GenBank/DDBJ databases">
        <title>A novel roseosiphophage isolated from the oligotrophic South China Sea.</title>
        <authorList>
            <person name="Yang Y."/>
            <person name="Cai L."/>
            <person name="Zhang R."/>
        </authorList>
    </citation>
    <scope>NUCLEOTIDE SEQUENCE [LARGE SCALE GENOMIC DNA]</scope>
</reference>
<gene>
    <name evidence="1" type="ORF">vBDshSR5C_117</name>
</gene>
<sequence length="68" mass="7902">MAEQMPGELTRDAELEKDRLDRLDALYREEGWGLITDQAFGGRVRPSDVELSARAVARWAHENMRMKR</sequence>
<name>A0A1V0DYD8_9CAUD</name>